<evidence type="ECO:0000256" key="3">
    <source>
        <dbReference type="ARBA" id="ARBA00022617"/>
    </source>
</evidence>
<accession>A0AAD1SRG2</accession>
<keyword evidence="5 9" id="KW-0560">Oxidoreductase</keyword>
<reference evidence="10" key="1">
    <citation type="submission" date="2022-03" db="EMBL/GenBank/DDBJ databases">
        <authorList>
            <person name="Alioto T."/>
            <person name="Alioto T."/>
            <person name="Gomez Garrido J."/>
        </authorList>
    </citation>
    <scope>NUCLEOTIDE SEQUENCE</scope>
</reference>
<proteinExistence type="inferred from homology"/>
<evidence type="ECO:0000256" key="2">
    <source>
        <dbReference type="ARBA" id="ARBA00010617"/>
    </source>
</evidence>
<keyword evidence="3 8" id="KW-0349">Heme</keyword>
<sequence length="512" mass="59291">MTSQKLAKVFLQPTCRAGTLYGRSKTTLGTAAAKLDTEKKLKGIEDLPGPSLLNVLYWIFLRGYLSRTHELEIIQKKKYGPLWKSTLGNYSLVSVASPKILESLLRQEGKYPMRNDMFLWKTHRDMGGHVYGPLTEEGHRWQKLRSVLNQRMLKPKEAVLHTRNFNEVISDLLIKIKEIRAESPSGILVKNMTHLLYRFGFESVCTVLFETRLGCLQKEVPPEVKKFINSVDIMFKTQVILERCPRWSFNILPYWKRHKDAWETLFTYAKYLIDMKMEDIENRLQKGETVEGEYLTYLLSSGKLTIKEVYGSMPEILQAGVDTTSNTMTWALYQLSKNQDIQELLYQEVIGVIPSESIPTADDINQMPLLKAVIKETLRMYPVVPENGRVAVENEVVLQDYIFPRNTQFVLCHYAISRDETNFPDPDRFIPQRWLRDEGIKHHAFGSIPFGYGVRSCLGRRIAELEMHLALSRIIKMFRVHPDPDMGEVRALNRVTMVPDRPVNLQLIERHQ</sequence>
<dbReference type="InterPro" id="IPR017972">
    <property type="entry name" value="Cyt_P450_CS"/>
</dbReference>
<evidence type="ECO:0000256" key="5">
    <source>
        <dbReference type="ARBA" id="ARBA00023002"/>
    </source>
</evidence>
<dbReference type="GO" id="GO:0005743">
    <property type="term" value="C:mitochondrial inner membrane"/>
    <property type="evidence" value="ECO:0007669"/>
    <property type="project" value="TreeGrafter"/>
</dbReference>
<dbReference type="GO" id="GO:0005506">
    <property type="term" value="F:iron ion binding"/>
    <property type="evidence" value="ECO:0007669"/>
    <property type="project" value="InterPro"/>
</dbReference>
<dbReference type="PRINTS" id="PR00385">
    <property type="entry name" value="P450"/>
</dbReference>
<evidence type="ECO:0000256" key="8">
    <source>
        <dbReference type="PIRSR" id="PIRSR602401-1"/>
    </source>
</evidence>
<dbReference type="InterPro" id="IPR050479">
    <property type="entry name" value="CYP11_CYP27_families"/>
</dbReference>
<keyword evidence="7 9" id="KW-0503">Monooxygenase</keyword>
<dbReference type="GO" id="GO:0034650">
    <property type="term" value="P:cortisol metabolic process"/>
    <property type="evidence" value="ECO:0007669"/>
    <property type="project" value="TreeGrafter"/>
</dbReference>
<dbReference type="EMBL" id="OW240918">
    <property type="protein sequence ID" value="CAH2305231.1"/>
    <property type="molecule type" value="Genomic_DNA"/>
</dbReference>
<evidence type="ECO:0000256" key="9">
    <source>
        <dbReference type="RuleBase" id="RU000461"/>
    </source>
</evidence>
<dbReference type="GO" id="GO:0042359">
    <property type="term" value="P:vitamin D metabolic process"/>
    <property type="evidence" value="ECO:0007669"/>
    <property type="project" value="UniProtKB-ARBA"/>
</dbReference>
<dbReference type="PANTHER" id="PTHR24279:SF119">
    <property type="entry name" value="STEROL 26-HYDROXYLASE, MITOCHONDRIAL"/>
    <property type="match status" value="1"/>
</dbReference>
<dbReference type="GO" id="GO:0020037">
    <property type="term" value="F:heme binding"/>
    <property type="evidence" value="ECO:0007669"/>
    <property type="project" value="InterPro"/>
</dbReference>
<evidence type="ECO:0000256" key="4">
    <source>
        <dbReference type="ARBA" id="ARBA00022723"/>
    </source>
</evidence>
<dbReference type="PRINTS" id="PR00463">
    <property type="entry name" value="EP450I"/>
</dbReference>
<dbReference type="GO" id="GO:0008203">
    <property type="term" value="P:cholesterol metabolic process"/>
    <property type="evidence" value="ECO:0007669"/>
    <property type="project" value="TreeGrafter"/>
</dbReference>
<organism evidence="10 11">
    <name type="scientific">Pelobates cultripes</name>
    <name type="common">Western spadefoot toad</name>
    <dbReference type="NCBI Taxonomy" id="61616"/>
    <lineage>
        <taxon>Eukaryota</taxon>
        <taxon>Metazoa</taxon>
        <taxon>Chordata</taxon>
        <taxon>Craniata</taxon>
        <taxon>Vertebrata</taxon>
        <taxon>Euteleostomi</taxon>
        <taxon>Amphibia</taxon>
        <taxon>Batrachia</taxon>
        <taxon>Anura</taxon>
        <taxon>Pelobatoidea</taxon>
        <taxon>Pelobatidae</taxon>
        <taxon>Pelobates</taxon>
    </lineage>
</organism>
<dbReference type="GO" id="GO:0071375">
    <property type="term" value="P:cellular response to peptide hormone stimulus"/>
    <property type="evidence" value="ECO:0007669"/>
    <property type="project" value="TreeGrafter"/>
</dbReference>
<keyword evidence="6 8" id="KW-0408">Iron</keyword>
<dbReference type="Proteomes" id="UP001295444">
    <property type="component" value="Chromosome 07"/>
</dbReference>
<dbReference type="PANTHER" id="PTHR24279">
    <property type="entry name" value="CYTOCHROME P450"/>
    <property type="match status" value="1"/>
</dbReference>
<dbReference type="Pfam" id="PF00067">
    <property type="entry name" value="p450"/>
    <property type="match status" value="1"/>
</dbReference>
<evidence type="ECO:0000313" key="11">
    <source>
        <dbReference type="Proteomes" id="UP001295444"/>
    </source>
</evidence>
<evidence type="ECO:0000256" key="7">
    <source>
        <dbReference type="ARBA" id="ARBA00023033"/>
    </source>
</evidence>
<dbReference type="GO" id="GO:0006700">
    <property type="term" value="P:C21-steroid hormone biosynthetic process"/>
    <property type="evidence" value="ECO:0007669"/>
    <property type="project" value="TreeGrafter"/>
</dbReference>
<feature type="binding site" description="axial binding residue" evidence="8">
    <location>
        <position position="457"/>
    </location>
    <ligand>
        <name>heme</name>
        <dbReference type="ChEBI" id="CHEBI:30413"/>
    </ligand>
    <ligandPart>
        <name>Fe</name>
        <dbReference type="ChEBI" id="CHEBI:18248"/>
    </ligandPart>
</feature>
<dbReference type="Gene3D" id="1.10.630.10">
    <property type="entry name" value="Cytochrome P450"/>
    <property type="match status" value="1"/>
</dbReference>
<dbReference type="InterPro" id="IPR001128">
    <property type="entry name" value="Cyt_P450"/>
</dbReference>
<dbReference type="GO" id="GO:0004497">
    <property type="term" value="F:monooxygenase activity"/>
    <property type="evidence" value="ECO:0007669"/>
    <property type="project" value="UniProtKB-KW"/>
</dbReference>
<comment type="similarity">
    <text evidence="2 9">Belongs to the cytochrome P450 family.</text>
</comment>
<name>A0AAD1SRG2_PELCU</name>
<dbReference type="AlphaFoldDB" id="A0AAD1SRG2"/>
<evidence type="ECO:0000256" key="1">
    <source>
        <dbReference type="ARBA" id="ARBA00001971"/>
    </source>
</evidence>
<dbReference type="InterPro" id="IPR036396">
    <property type="entry name" value="Cyt_P450_sf"/>
</dbReference>
<dbReference type="SUPFAM" id="SSF48264">
    <property type="entry name" value="Cytochrome P450"/>
    <property type="match status" value="1"/>
</dbReference>
<gene>
    <name evidence="10" type="ORF">PECUL_23A043786</name>
</gene>
<dbReference type="PROSITE" id="PS00086">
    <property type="entry name" value="CYTOCHROME_P450"/>
    <property type="match status" value="1"/>
</dbReference>
<evidence type="ECO:0000313" key="10">
    <source>
        <dbReference type="EMBL" id="CAH2305231.1"/>
    </source>
</evidence>
<protein>
    <submittedName>
        <fullName evidence="10">Sterol 26-hydroxylase, mitochondrial-like isoform X1</fullName>
    </submittedName>
</protein>
<dbReference type="GO" id="GO:0016705">
    <property type="term" value="F:oxidoreductase activity, acting on paired donors, with incorporation or reduction of molecular oxygen"/>
    <property type="evidence" value="ECO:0007669"/>
    <property type="project" value="InterPro"/>
</dbReference>
<dbReference type="GO" id="GO:0006704">
    <property type="term" value="P:glucocorticoid biosynthetic process"/>
    <property type="evidence" value="ECO:0007669"/>
    <property type="project" value="TreeGrafter"/>
</dbReference>
<keyword evidence="11" id="KW-1185">Reference proteome</keyword>
<comment type="cofactor">
    <cofactor evidence="1 8">
        <name>heme</name>
        <dbReference type="ChEBI" id="CHEBI:30413"/>
    </cofactor>
</comment>
<evidence type="ECO:0000256" key="6">
    <source>
        <dbReference type="ARBA" id="ARBA00023004"/>
    </source>
</evidence>
<keyword evidence="4 8" id="KW-0479">Metal-binding</keyword>
<dbReference type="FunFam" id="1.10.630.10:FF:000006">
    <property type="entry name" value="Cytochrome P450 302a1, mitochondrial"/>
    <property type="match status" value="1"/>
</dbReference>
<dbReference type="InterPro" id="IPR002401">
    <property type="entry name" value="Cyt_P450_E_grp-I"/>
</dbReference>